<keyword evidence="3" id="KW-1185">Reference proteome</keyword>
<name>A0A2P6PTR8_ROSCH</name>
<organism evidence="2 3">
    <name type="scientific">Rosa chinensis</name>
    <name type="common">China rose</name>
    <dbReference type="NCBI Taxonomy" id="74649"/>
    <lineage>
        <taxon>Eukaryota</taxon>
        <taxon>Viridiplantae</taxon>
        <taxon>Streptophyta</taxon>
        <taxon>Embryophyta</taxon>
        <taxon>Tracheophyta</taxon>
        <taxon>Spermatophyta</taxon>
        <taxon>Magnoliopsida</taxon>
        <taxon>eudicotyledons</taxon>
        <taxon>Gunneridae</taxon>
        <taxon>Pentapetalae</taxon>
        <taxon>rosids</taxon>
        <taxon>fabids</taxon>
        <taxon>Rosales</taxon>
        <taxon>Rosaceae</taxon>
        <taxon>Rosoideae</taxon>
        <taxon>Rosoideae incertae sedis</taxon>
        <taxon>Rosa</taxon>
    </lineage>
</organism>
<evidence type="ECO:0000313" key="2">
    <source>
        <dbReference type="EMBL" id="PRQ25325.1"/>
    </source>
</evidence>
<sequence>MEGYILLMLGYKINFLSACHPWCTFNPWSEIPILHVILCSLISGGRFWLLAMRTK</sequence>
<keyword evidence="1" id="KW-0812">Transmembrane</keyword>
<accession>A0A2P6PTR8</accession>
<dbReference type="Proteomes" id="UP000238479">
    <property type="component" value="Chromosome 6"/>
</dbReference>
<feature type="transmembrane region" description="Helical" evidence="1">
    <location>
        <begin position="31"/>
        <end position="51"/>
    </location>
</feature>
<evidence type="ECO:0000313" key="3">
    <source>
        <dbReference type="Proteomes" id="UP000238479"/>
    </source>
</evidence>
<reference evidence="2 3" key="1">
    <citation type="journal article" date="2018" name="Nat. Genet.">
        <title>The Rosa genome provides new insights in the design of modern roses.</title>
        <authorList>
            <person name="Bendahmane M."/>
        </authorList>
    </citation>
    <scope>NUCLEOTIDE SEQUENCE [LARGE SCALE GENOMIC DNA]</scope>
    <source>
        <strain evidence="3">cv. Old Blush</strain>
    </source>
</reference>
<dbReference type="AlphaFoldDB" id="A0A2P6PTR8"/>
<proteinExistence type="predicted"/>
<dbReference type="EMBL" id="PDCK01000044">
    <property type="protein sequence ID" value="PRQ25325.1"/>
    <property type="molecule type" value="Genomic_DNA"/>
</dbReference>
<comment type="caution">
    <text evidence="2">The sequence shown here is derived from an EMBL/GenBank/DDBJ whole genome shotgun (WGS) entry which is preliminary data.</text>
</comment>
<dbReference type="Gramene" id="PRQ25325">
    <property type="protein sequence ID" value="PRQ25325"/>
    <property type="gene ID" value="RchiOBHm_Chr6g0282421"/>
</dbReference>
<gene>
    <name evidence="2" type="ORF">RchiOBHm_Chr6g0282421</name>
</gene>
<keyword evidence="1" id="KW-1133">Transmembrane helix</keyword>
<keyword evidence="1" id="KW-0472">Membrane</keyword>
<evidence type="ECO:0000256" key="1">
    <source>
        <dbReference type="SAM" id="Phobius"/>
    </source>
</evidence>
<protein>
    <submittedName>
        <fullName evidence="2">Uncharacterized protein</fullName>
    </submittedName>
</protein>